<dbReference type="AlphaFoldDB" id="N6WCC6"/>
<dbReference type="RefSeq" id="WP_005963651.1">
    <property type="nucleotide sequence ID" value="NZ_CP040505.1"/>
</dbReference>
<protein>
    <submittedName>
        <fullName evidence="2">Carbamoyl-phosphate synthase, small subunit</fullName>
        <ecNumber evidence="2">6.3.5.5</ecNumber>
    </submittedName>
</protein>
<evidence type="ECO:0000259" key="1">
    <source>
        <dbReference type="SMART" id="SM01097"/>
    </source>
</evidence>
<dbReference type="STRING" id="888050.HMPREF9004_1380"/>
<sequence length="196" mass="20850">MPAVALLVLEDGSVHLGAPFGAEGIAQGPADFCVEMNGEYKALTDSDHAGKILVMTSPHVGISGFDSEAEPTRITATGLVIREGARPASWTRRRELVEELKDQGVVGISGIDTRAVTRRLRANPSMRAFIVSGRALPASAQVLVDRGVRRLSLDDAAAQLFPQGVEEAGATPLFDRFLSHVTSRWAATADCEGRSL</sequence>
<keyword evidence="2" id="KW-0436">Ligase</keyword>
<keyword evidence="3" id="KW-1185">Reference proteome</keyword>
<dbReference type="PATRIC" id="fig|888050.3.peg.1318"/>
<dbReference type="OrthoDB" id="9804328at2"/>
<dbReference type="InterPro" id="IPR036480">
    <property type="entry name" value="CarbP_synth_ssu_N_sf"/>
</dbReference>
<reference evidence="2 3" key="1">
    <citation type="submission" date="2013-03" db="EMBL/GenBank/DDBJ databases">
        <title>Reference genome for the Human Microbiome Project.</title>
        <authorList>
            <person name="Aqrawi P."/>
            <person name="Ayvaz T."/>
            <person name="Bess C."/>
            <person name="Blankenburg K."/>
            <person name="Coyle M."/>
            <person name="Deng J."/>
            <person name="Forbes L."/>
            <person name="Fowler G."/>
            <person name="Francisco L."/>
            <person name="Fu Q."/>
            <person name="Gibbs R."/>
            <person name="Gross S."/>
            <person name="Gubbala S."/>
            <person name="Hale W."/>
            <person name="Hemphill L."/>
            <person name="Highlander S."/>
            <person name="Hirani K."/>
            <person name="Jackson L."/>
            <person name="Jakkamsetti A."/>
            <person name="Javaid M."/>
            <person name="Jayaseelan J.C."/>
            <person name="Jiang H."/>
            <person name="Joshi V."/>
            <person name="Korchina V."/>
            <person name="Kovar C."/>
            <person name="Lara F."/>
            <person name="Lee S."/>
            <person name="Liu Y."/>
            <person name="Mata R."/>
            <person name="Mathew T."/>
            <person name="Munidasa M."/>
            <person name="Muzny D."/>
            <person name="Nazareth L."/>
            <person name="Ngo R."/>
            <person name="Nguyen L."/>
            <person name="Nguyen N."/>
            <person name="Okwuonu G."/>
            <person name="Ongeri F."/>
            <person name="Palculict T."/>
            <person name="Patil S."/>
            <person name="Petrosino J."/>
            <person name="Pham C."/>
            <person name="Pham P."/>
            <person name="Pu L.-L."/>
            <person name="Qin X."/>
            <person name="Qu J."/>
            <person name="Reid J."/>
            <person name="Ross M."/>
            <person name="Ruth R."/>
            <person name="Saada N."/>
            <person name="San Lucas F."/>
            <person name="Santibanez J."/>
            <person name="Shang Y."/>
            <person name="Simmons D."/>
            <person name="Song X.-Z."/>
            <person name="Tang L.-Y."/>
            <person name="Thornton R."/>
            <person name="Warren J."/>
            <person name="Weissenberger G."/>
            <person name="Wilczek-Boney K."/>
            <person name="Worley K."/>
            <person name="Youmans B."/>
            <person name="Zhang J."/>
            <person name="Zhang L."/>
            <person name="Zhao Z."/>
            <person name="Zhou C."/>
            <person name="Zhu D."/>
            <person name="Zhu Y."/>
        </authorList>
    </citation>
    <scope>NUCLEOTIDE SEQUENCE [LARGE SCALE GENOMIC DNA]</scope>
    <source>
        <strain evidence="2 3">F0333</strain>
    </source>
</reference>
<feature type="domain" description="Carbamoyl-phosphate synthase small subunit N-terminal" evidence="1">
    <location>
        <begin position="3"/>
        <end position="131"/>
    </location>
</feature>
<dbReference type="HOGENOM" id="CLU_1387701_0_0_11"/>
<evidence type="ECO:0000313" key="3">
    <source>
        <dbReference type="Proteomes" id="UP000013015"/>
    </source>
</evidence>
<dbReference type="GO" id="GO:0004088">
    <property type="term" value="F:carbamoyl-phosphate synthase (glutamine-hydrolyzing) activity"/>
    <property type="evidence" value="ECO:0007669"/>
    <property type="project" value="UniProtKB-EC"/>
</dbReference>
<dbReference type="EMBL" id="AQHZ01000023">
    <property type="protein sequence ID" value="ENO17889.1"/>
    <property type="molecule type" value="Genomic_DNA"/>
</dbReference>
<dbReference type="Proteomes" id="UP000013015">
    <property type="component" value="Unassembled WGS sequence"/>
</dbReference>
<evidence type="ECO:0000313" key="2">
    <source>
        <dbReference type="EMBL" id="ENO17889.1"/>
    </source>
</evidence>
<accession>N6WCC6</accession>
<dbReference type="EC" id="6.3.5.5" evidence="2"/>
<organism evidence="2 3">
    <name type="scientific">Schaalia cardiffensis F0333</name>
    <dbReference type="NCBI Taxonomy" id="888050"/>
    <lineage>
        <taxon>Bacteria</taxon>
        <taxon>Bacillati</taxon>
        <taxon>Actinomycetota</taxon>
        <taxon>Actinomycetes</taxon>
        <taxon>Actinomycetales</taxon>
        <taxon>Actinomycetaceae</taxon>
        <taxon>Schaalia</taxon>
    </lineage>
</organism>
<gene>
    <name evidence="2" type="primary">carA</name>
    <name evidence="2" type="ORF">HMPREF9004_1380</name>
</gene>
<dbReference type="eggNOG" id="COG0505">
    <property type="taxonomic scope" value="Bacteria"/>
</dbReference>
<proteinExistence type="predicted"/>
<name>N6WCC6_9ACTO</name>
<dbReference type="SMART" id="SM01097">
    <property type="entry name" value="CPSase_sm_chain"/>
    <property type="match status" value="1"/>
</dbReference>
<comment type="caution">
    <text evidence="2">The sequence shown here is derived from an EMBL/GenBank/DDBJ whole genome shotgun (WGS) entry which is preliminary data.</text>
</comment>
<dbReference type="InterPro" id="IPR002474">
    <property type="entry name" value="CarbamoylP_synth_ssu_N"/>
</dbReference>
<dbReference type="Gene3D" id="3.50.30.20">
    <property type="entry name" value="Carbamoyl-phosphate synthase small subunit, N-terminal domain"/>
    <property type="match status" value="1"/>
</dbReference>
<dbReference type="SUPFAM" id="SSF52021">
    <property type="entry name" value="Carbamoyl phosphate synthetase, small subunit N-terminal domain"/>
    <property type="match status" value="1"/>
</dbReference>
<dbReference type="Pfam" id="PF00988">
    <property type="entry name" value="CPSase_sm_chain"/>
    <property type="match status" value="1"/>
</dbReference>